<dbReference type="GO" id="GO:0005929">
    <property type="term" value="C:cilium"/>
    <property type="evidence" value="ECO:0007669"/>
    <property type="project" value="UniProtKB-SubCell"/>
</dbReference>
<evidence type="ECO:0000256" key="8">
    <source>
        <dbReference type="SAM" id="Phobius"/>
    </source>
</evidence>
<dbReference type="GO" id="GO:0004439">
    <property type="term" value="F:phosphatidylinositol-4,5-bisphosphate 5-phosphatase activity"/>
    <property type="evidence" value="ECO:0007669"/>
    <property type="project" value="UniProtKB-EC"/>
</dbReference>
<evidence type="ECO:0000256" key="2">
    <source>
        <dbReference type="ARBA" id="ARBA00013044"/>
    </source>
</evidence>
<evidence type="ECO:0000256" key="1">
    <source>
        <dbReference type="ARBA" id="ARBA00004138"/>
    </source>
</evidence>
<evidence type="ECO:0000259" key="9">
    <source>
        <dbReference type="SMART" id="SM00128"/>
    </source>
</evidence>
<reference evidence="10 11" key="1">
    <citation type="submission" date="2023-03" db="EMBL/GenBank/DDBJ databases">
        <title>Genome insight into feeding habits of ladybird beetles.</title>
        <authorList>
            <person name="Li H.-S."/>
            <person name="Huang Y.-H."/>
            <person name="Pang H."/>
        </authorList>
    </citation>
    <scope>NUCLEOTIDE SEQUENCE [LARGE SCALE GENOMIC DNA]</scope>
    <source>
        <strain evidence="10">SYSU_2023b</strain>
        <tissue evidence="10">Whole body</tissue>
    </source>
</reference>
<keyword evidence="8" id="KW-1133">Transmembrane helix</keyword>
<evidence type="ECO:0000256" key="6">
    <source>
        <dbReference type="ARBA" id="ARBA00075837"/>
    </source>
</evidence>
<dbReference type="AlphaFoldDB" id="A0AAW1UZN0"/>
<proteinExistence type="predicted"/>
<keyword evidence="4" id="KW-0443">Lipid metabolism</keyword>
<dbReference type="GO" id="GO:0046856">
    <property type="term" value="P:phosphatidylinositol dephosphorylation"/>
    <property type="evidence" value="ECO:0007669"/>
    <property type="project" value="InterPro"/>
</dbReference>
<dbReference type="SMART" id="SM00128">
    <property type="entry name" value="IPPc"/>
    <property type="match status" value="1"/>
</dbReference>
<evidence type="ECO:0000256" key="3">
    <source>
        <dbReference type="ARBA" id="ARBA00022801"/>
    </source>
</evidence>
<feature type="region of interest" description="Disordered" evidence="7">
    <location>
        <begin position="42"/>
        <end position="68"/>
    </location>
</feature>
<comment type="subcellular location">
    <subcellularLocation>
        <location evidence="1">Cell projection</location>
        <location evidence="1">Cilium</location>
    </subcellularLocation>
</comment>
<feature type="transmembrane region" description="Helical" evidence="8">
    <location>
        <begin position="290"/>
        <end position="311"/>
    </location>
</feature>
<dbReference type="EMBL" id="JARQZJ010000095">
    <property type="protein sequence ID" value="KAK9885425.1"/>
    <property type="molecule type" value="Genomic_DNA"/>
</dbReference>
<keyword evidence="8" id="KW-0812">Transmembrane</keyword>
<keyword evidence="5" id="KW-0966">Cell projection</keyword>
<keyword evidence="3" id="KW-0378">Hydrolase</keyword>
<evidence type="ECO:0000256" key="4">
    <source>
        <dbReference type="ARBA" id="ARBA00023098"/>
    </source>
</evidence>
<dbReference type="InterPro" id="IPR053321">
    <property type="entry name" value="IPP-5-Phosphatase_Type_IV"/>
</dbReference>
<dbReference type="PANTHER" id="PTHR47039">
    <property type="entry name" value="INOSITOL POLYPHOSPHATE 5-PHOSPHATASE E"/>
    <property type="match status" value="1"/>
</dbReference>
<name>A0AAW1UZN0_9CUCU</name>
<evidence type="ECO:0000313" key="10">
    <source>
        <dbReference type="EMBL" id="KAK9885425.1"/>
    </source>
</evidence>
<keyword evidence="8" id="KW-0472">Membrane</keyword>
<dbReference type="PANTHER" id="PTHR47039:SF1">
    <property type="entry name" value="INOSITOL POLYPHOSPHATE 5-PHOSPHATASE E"/>
    <property type="match status" value="1"/>
</dbReference>
<dbReference type="Pfam" id="PF22669">
    <property type="entry name" value="Exo_endo_phos2"/>
    <property type="match status" value="1"/>
</dbReference>
<evidence type="ECO:0000256" key="5">
    <source>
        <dbReference type="ARBA" id="ARBA00023273"/>
    </source>
</evidence>
<feature type="domain" description="Inositol polyphosphate-related phosphatase" evidence="9">
    <location>
        <begin position="182"/>
        <end position="492"/>
    </location>
</feature>
<gene>
    <name evidence="10" type="ORF">WA026_010922</name>
</gene>
<evidence type="ECO:0000256" key="7">
    <source>
        <dbReference type="SAM" id="MobiDB-lite"/>
    </source>
</evidence>
<dbReference type="Proteomes" id="UP001431783">
    <property type="component" value="Unassembled WGS sequence"/>
</dbReference>
<protein>
    <recommendedName>
        <fullName evidence="2">phosphoinositide 5-phosphatase</fullName>
        <ecNumber evidence="2">3.1.3.36</ecNumber>
    </recommendedName>
    <alternativeName>
        <fullName evidence="6">Phosphatidylinositol 4,5-bisphosphate 5-phosphatase</fullName>
    </alternativeName>
</protein>
<dbReference type="EC" id="3.1.3.36" evidence="2"/>
<dbReference type="InterPro" id="IPR036691">
    <property type="entry name" value="Endo/exonu/phosph_ase_sf"/>
</dbReference>
<dbReference type="FunFam" id="3.60.10.10:FF:000039">
    <property type="entry name" value="72 kDa inositol polyphosphate 5-phosphatase"/>
    <property type="match status" value="1"/>
</dbReference>
<accession>A0AAW1UZN0</accession>
<keyword evidence="11" id="KW-1185">Reference proteome</keyword>
<organism evidence="10 11">
    <name type="scientific">Henosepilachna vigintioctopunctata</name>
    <dbReference type="NCBI Taxonomy" id="420089"/>
    <lineage>
        <taxon>Eukaryota</taxon>
        <taxon>Metazoa</taxon>
        <taxon>Ecdysozoa</taxon>
        <taxon>Arthropoda</taxon>
        <taxon>Hexapoda</taxon>
        <taxon>Insecta</taxon>
        <taxon>Pterygota</taxon>
        <taxon>Neoptera</taxon>
        <taxon>Endopterygota</taxon>
        <taxon>Coleoptera</taxon>
        <taxon>Polyphaga</taxon>
        <taxon>Cucujiformia</taxon>
        <taxon>Coccinelloidea</taxon>
        <taxon>Coccinellidae</taxon>
        <taxon>Epilachninae</taxon>
        <taxon>Epilachnini</taxon>
        <taxon>Henosepilachna</taxon>
    </lineage>
</organism>
<dbReference type="InterPro" id="IPR000300">
    <property type="entry name" value="IPPc"/>
</dbReference>
<comment type="caution">
    <text evidence="10">The sequence shown here is derived from an EMBL/GenBank/DDBJ whole genome shotgun (WGS) entry which is preliminary data.</text>
</comment>
<dbReference type="SUPFAM" id="SSF56219">
    <property type="entry name" value="DNase I-like"/>
    <property type="match status" value="1"/>
</dbReference>
<evidence type="ECO:0000313" key="11">
    <source>
        <dbReference type="Proteomes" id="UP001431783"/>
    </source>
</evidence>
<dbReference type="Gene3D" id="3.60.10.10">
    <property type="entry name" value="Endonuclease/exonuclease/phosphatase"/>
    <property type="match status" value="1"/>
</dbReference>
<sequence>MEQGANNTEDFSDTNDIHKSLKPKIKVTSCLLPNKIPNKVGVLNSPIHRTQSARETGTRDHSPFRTNRQLNISKRPLSLHRSYRSPRILTADELSSKRHIALARCSSQSENDICKESLRSPEEDIEEELIEKSISHESILREAHAFQLIPTTKVRQRNYLQGKVGANSLLGTNELYRMCPNREITIFVGTWNMNGQSPPKELNDFLLPIDVEHVPDILVIGTQESCSEKFEWEVTLQETLGPTHILYHSNSLGTLHVCVFLRRDLIWYISMPEDASLSVRPGTAFRTKGAIATGFMLFGTSFLFVIAHLTAHQEKVKERVSDVKKIVNSLDLPKSLPCKNKSKDVTQNFDYVFWCGDLNFRLATPRSKVLEWLEKTNFPLPPHMPHGYMHHDQLCSVLADGAAFRGFTEAKITFPPTYKYDPGTQNFDTSSKQRAPAYTDRILYKQRTTRRLSSAVHIPPLQCLAYNSVPSITTSDHKPVWALFKAYVRPGLDTIPLAAGLFHRDVYIEGLARRATFLKEHKGATTVCSIQ</sequence>